<feature type="domain" description="Retropepsin-like aspartic endopeptidase" evidence="1">
    <location>
        <begin position="36"/>
        <end position="171"/>
    </location>
</feature>
<dbReference type="Gene3D" id="2.40.70.10">
    <property type="entry name" value="Acid Proteases"/>
    <property type="match status" value="1"/>
</dbReference>
<keyword evidence="3" id="KW-1185">Reference proteome</keyword>
<dbReference type="EMBL" id="CP036290">
    <property type="protein sequence ID" value="QDU83284.1"/>
    <property type="molecule type" value="Genomic_DNA"/>
</dbReference>
<proteinExistence type="predicted"/>
<dbReference type="InterPro" id="IPR008503">
    <property type="entry name" value="Asp_endopeptidase"/>
</dbReference>
<evidence type="ECO:0000313" key="3">
    <source>
        <dbReference type="Proteomes" id="UP000319342"/>
    </source>
</evidence>
<sequence length="186" mass="21416">MHALACATTPVHLPFPHSHRLAVGPSTMPKPKERAVIGWREWVALPEFGVNSIKVKVDTGARTSSLHAWDVEEFERDGEAWVRFQIHPEQRRETPQVEVEARLKERRHVRPSTGRRQLRPVVVTQMEIFGQRFPVELTLASRDAMGFRMLLGRQALRQRFVVDPARSYLNGRRIKGTDRITSPAQR</sequence>
<organism evidence="2 3">
    <name type="scientific">Rohdeia mirabilis</name>
    <dbReference type="NCBI Taxonomy" id="2528008"/>
    <lineage>
        <taxon>Bacteria</taxon>
        <taxon>Pseudomonadati</taxon>
        <taxon>Planctomycetota</taxon>
        <taxon>Planctomycetia</taxon>
        <taxon>Planctomycetia incertae sedis</taxon>
        <taxon>Rohdeia</taxon>
    </lineage>
</organism>
<accession>A0A518CVP6</accession>
<name>A0A518CVP6_9BACT</name>
<evidence type="ECO:0000313" key="2">
    <source>
        <dbReference type="EMBL" id="QDU83284.1"/>
    </source>
</evidence>
<gene>
    <name evidence="2" type="ORF">Pla163_03820</name>
</gene>
<dbReference type="AlphaFoldDB" id="A0A518CVP6"/>
<evidence type="ECO:0000259" key="1">
    <source>
        <dbReference type="Pfam" id="PF05618"/>
    </source>
</evidence>
<dbReference type="Proteomes" id="UP000319342">
    <property type="component" value="Chromosome"/>
</dbReference>
<dbReference type="PANTHER" id="PTHR38037:SF1">
    <property type="entry name" value="ATP-DEPENDENT ZINC PROTEASE DOMAIN-CONTAINING PROTEIN-RELATED"/>
    <property type="match status" value="1"/>
</dbReference>
<reference evidence="2 3" key="1">
    <citation type="submission" date="2019-02" db="EMBL/GenBank/DDBJ databases">
        <title>Deep-cultivation of Planctomycetes and their phenomic and genomic characterization uncovers novel biology.</title>
        <authorList>
            <person name="Wiegand S."/>
            <person name="Jogler M."/>
            <person name="Boedeker C."/>
            <person name="Pinto D."/>
            <person name="Vollmers J."/>
            <person name="Rivas-Marin E."/>
            <person name="Kohn T."/>
            <person name="Peeters S.H."/>
            <person name="Heuer A."/>
            <person name="Rast P."/>
            <person name="Oberbeckmann S."/>
            <person name="Bunk B."/>
            <person name="Jeske O."/>
            <person name="Meyerdierks A."/>
            <person name="Storesund J.E."/>
            <person name="Kallscheuer N."/>
            <person name="Luecker S."/>
            <person name="Lage O.M."/>
            <person name="Pohl T."/>
            <person name="Merkel B.J."/>
            <person name="Hornburger P."/>
            <person name="Mueller R.-W."/>
            <person name="Bruemmer F."/>
            <person name="Labrenz M."/>
            <person name="Spormann A.M."/>
            <person name="Op den Camp H."/>
            <person name="Overmann J."/>
            <person name="Amann R."/>
            <person name="Jetten M.S.M."/>
            <person name="Mascher T."/>
            <person name="Medema M.H."/>
            <person name="Devos D.P."/>
            <person name="Kaster A.-K."/>
            <person name="Ovreas L."/>
            <person name="Rohde M."/>
            <person name="Galperin M.Y."/>
            <person name="Jogler C."/>
        </authorList>
    </citation>
    <scope>NUCLEOTIDE SEQUENCE [LARGE SCALE GENOMIC DNA]</scope>
    <source>
        <strain evidence="2 3">Pla163</strain>
    </source>
</reference>
<protein>
    <recommendedName>
        <fullName evidence="1">Retropepsin-like aspartic endopeptidase domain-containing protein</fullName>
    </recommendedName>
</protein>
<dbReference type="PANTHER" id="PTHR38037">
    <property type="entry name" value="ZN_PROTEASE DOMAIN-CONTAINING PROTEIN"/>
    <property type="match status" value="1"/>
</dbReference>
<dbReference type="InterPro" id="IPR021109">
    <property type="entry name" value="Peptidase_aspartic_dom_sf"/>
</dbReference>
<dbReference type="SUPFAM" id="SSF50630">
    <property type="entry name" value="Acid proteases"/>
    <property type="match status" value="1"/>
</dbReference>
<dbReference type="Pfam" id="PF05618">
    <property type="entry name" value="Zn_protease"/>
    <property type="match status" value="1"/>
</dbReference>